<evidence type="ECO:0008006" key="3">
    <source>
        <dbReference type="Google" id="ProtNLM"/>
    </source>
</evidence>
<accession>A0ABY3X6P5</accession>
<gene>
    <name evidence="1" type="ORF">MMG00_10675</name>
</gene>
<reference evidence="1 2" key="1">
    <citation type="submission" date="2022-03" db="EMBL/GenBank/DDBJ databases">
        <title>Ignatzschineria rhizosphaerae HR5S32.</title>
        <authorList>
            <person name="Sun J.Q."/>
            <person name="Feng J.Y."/>
        </authorList>
    </citation>
    <scope>NUCLEOTIDE SEQUENCE [LARGE SCALE GENOMIC DNA]</scope>
    <source>
        <strain evidence="1 2">HR5S32</strain>
    </source>
</reference>
<dbReference type="Proteomes" id="UP000829542">
    <property type="component" value="Chromosome"/>
</dbReference>
<keyword evidence="2" id="KW-1185">Reference proteome</keyword>
<organism evidence="1 2">
    <name type="scientific">Ignatzschineria rhizosphaerae</name>
    <dbReference type="NCBI Taxonomy" id="2923279"/>
    <lineage>
        <taxon>Bacteria</taxon>
        <taxon>Pseudomonadati</taxon>
        <taxon>Pseudomonadota</taxon>
        <taxon>Gammaproteobacteria</taxon>
        <taxon>Cardiobacteriales</taxon>
        <taxon>Ignatzschineriaceae</taxon>
        <taxon>Ignatzschineria</taxon>
    </lineage>
</organism>
<dbReference type="PIRSF" id="PIRSF016624">
    <property type="entry name" value="Mu_prophg_I"/>
    <property type="match status" value="1"/>
</dbReference>
<name>A0ABY3X6P5_9GAMM</name>
<dbReference type="InterPro" id="IPR012106">
    <property type="entry name" value="Phage_Mu_Gp1"/>
</dbReference>
<sequence length="362" mass="39405">MSSQKFGIAFLHSTLAQEDGWRQVLPSGHFRAKDGRPSEKGLEKGWFLNKEIAERLINQVKAKGKVMVDYEHAYLHALTNAEKGKPVEPTIASGWIYGDDIKWEDGLWVKPRWTKKAKSHVDDGELAGLSALFTYDLKTGEPLNFLNVALTNDPALTELKGLTNLAALSKFAALSLNSQSTTGDNSMNEYLLKILGALGLEATEENIAEVSEQAVEKINSLIAKEASSEETIADLKAKQVDPVKYVPREAFEEAKAKIAALSKTTSESQVDALIAEGRKTGKVMKSEVGNLKDIAKVHGLAVLKATIDSRVAIAGLSDESQIIEAAVDAVISELTEEQKEAARMLGIDEAEYLKILIEQEGA</sequence>
<evidence type="ECO:0000313" key="1">
    <source>
        <dbReference type="EMBL" id="UNM95673.1"/>
    </source>
</evidence>
<evidence type="ECO:0000313" key="2">
    <source>
        <dbReference type="Proteomes" id="UP000829542"/>
    </source>
</evidence>
<dbReference type="EMBL" id="CP093379">
    <property type="protein sequence ID" value="UNM95673.1"/>
    <property type="molecule type" value="Genomic_DNA"/>
</dbReference>
<dbReference type="RefSeq" id="WP_242148151.1">
    <property type="nucleotide sequence ID" value="NZ_CP093379.1"/>
</dbReference>
<proteinExistence type="predicted"/>
<dbReference type="Pfam" id="PF10123">
    <property type="entry name" value="Mu-like_Pro"/>
    <property type="match status" value="1"/>
</dbReference>
<protein>
    <recommendedName>
        <fullName evidence="3">Mu-like prophage I protein</fullName>
    </recommendedName>
</protein>